<feature type="region of interest" description="Disordered" evidence="1">
    <location>
        <begin position="57"/>
        <end position="109"/>
    </location>
</feature>
<feature type="domain" description="Myb-like DNA-binding" evidence="2">
    <location>
        <begin position="7"/>
        <end position="56"/>
    </location>
</feature>
<reference evidence="3 4" key="1">
    <citation type="submission" date="2018-05" db="EMBL/GenBank/DDBJ databases">
        <title>Draft genome sequence of Scytalidium lignicola DSM 105466, a ubiquitous saprotrophic fungus.</title>
        <authorList>
            <person name="Buettner E."/>
            <person name="Gebauer A.M."/>
            <person name="Hofrichter M."/>
            <person name="Liers C."/>
            <person name="Kellner H."/>
        </authorList>
    </citation>
    <scope>NUCLEOTIDE SEQUENCE [LARGE SCALE GENOMIC DNA]</scope>
    <source>
        <strain evidence="3 4">DSM 105466</strain>
    </source>
</reference>
<evidence type="ECO:0000313" key="4">
    <source>
        <dbReference type="Proteomes" id="UP000258309"/>
    </source>
</evidence>
<gene>
    <name evidence="3" type="ORF">B7463_g2926</name>
</gene>
<feature type="compositionally biased region" description="Basic residues" evidence="1">
    <location>
        <begin position="71"/>
        <end position="81"/>
    </location>
</feature>
<feature type="region of interest" description="Disordered" evidence="1">
    <location>
        <begin position="281"/>
        <end position="316"/>
    </location>
</feature>
<dbReference type="Proteomes" id="UP000258309">
    <property type="component" value="Unassembled WGS sequence"/>
</dbReference>
<evidence type="ECO:0000256" key="1">
    <source>
        <dbReference type="SAM" id="MobiDB-lite"/>
    </source>
</evidence>
<proteinExistence type="predicted"/>
<dbReference type="STRING" id="5539.A0A3E2HJ11"/>
<feature type="compositionally biased region" description="Low complexity" evidence="1">
    <location>
        <begin position="163"/>
        <end position="183"/>
    </location>
</feature>
<feature type="region of interest" description="Disordered" evidence="1">
    <location>
        <begin position="155"/>
        <end position="187"/>
    </location>
</feature>
<feature type="non-terminal residue" evidence="3">
    <location>
        <position position="1"/>
    </location>
</feature>
<sequence length="357" mass="39273">MPNDNAMTRLLYAILSQKCLKDIDWNKVARDPILQQEITNGHAARMRYSRFKKQIEGTATVRRPRNPNGSPRKRVEKKSKKPKSEAAKIEDAEDNDHESIAAKSQSGNLEVMISSSNNQNRMTEQPQPAMNCNIYTTIKPEYHNRLTPALTPIHSPQLSQPLTPSFSTSTAPSTPQPISAASSFHSQAPAQSPLFHTDMHLQSIDDMFAAFSMPNMSHHQSQGHSNSQPVPSIYSHHDQHQEFGLGSGSMITHYPLHQNQDAFEMNDLVLPDNFWLQQGNDDILGSGNSSTPVTYGNGSDHQQMTSGTDGDAGSSGVSNVDAVPGGQNIGICAPVSEGNEDEGTVKKEERWENAYQV</sequence>
<feature type="non-terminal residue" evidence="3">
    <location>
        <position position="357"/>
    </location>
</feature>
<feature type="compositionally biased region" description="Polar residues" evidence="1">
    <location>
        <begin position="281"/>
        <end position="304"/>
    </location>
</feature>
<evidence type="ECO:0000313" key="3">
    <source>
        <dbReference type="EMBL" id="RFU33416.1"/>
    </source>
</evidence>
<dbReference type="OrthoDB" id="3944408at2759"/>
<name>A0A3E2HJ11_SCYLI</name>
<organism evidence="3 4">
    <name type="scientific">Scytalidium lignicola</name>
    <name type="common">Hyphomycete</name>
    <dbReference type="NCBI Taxonomy" id="5539"/>
    <lineage>
        <taxon>Eukaryota</taxon>
        <taxon>Fungi</taxon>
        <taxon>Dikarya</taxon>
        <taxon>Ascomycota</taxon>
        <taxon>Pezizomycotina</taxon>
        <taxon>Leotiomycetes</taxon>
        <taxon>Leotiomycetes incertae sedis</taxon>
        <taxon>Scytalidium</taxon>
    </lineage>
</organism>
<keyword evidence="4" id="KW-1185">Reference proteome</keyword>
<accession>A0A3E2HJ11</accession>
<dbReference type="Pfam" id="PF22980">
    <property type="entry name" value="Myb_DNA-bind_8"/>
    <property type="match status" value="1"/>
</dbReference>
<feature type="compositionally biased region" description="Low complexity" evidence="1">
    <location>
        <begin position="305"/>
        <end position="316"/>
    </location>
</feature>
<protein>
    <recommendedName>
        <fullName evidence="2">Myb-like DNA-binding domain-containing protein</fullName>
    </recommendedName>
</protein>
<dbReference type="InterPro" id="IPR054505">
    <property type="entry name" value="Myb_DNA-bind_8"/>
</dbReference>
<comment type="caution">
    <text evidence="3">The sequence shown here is derived from an EMBL/GenBank/DDBJ whole genome shotgun (WGS) entry which is preliminary data.</text>
</comment>
<feature type="compositionally biased region" description="Basic and acidic residues" evidence="1">
    <location>
        <begin position="343"/>
        <end position="357"/>
    </location>
</feature>
<dbReference type="EMBL" id="NCSJ02000036">
    <property type="protein sequence ID" value="RFU33416.1"/>
    <property type="molecule type" value="Genomic_DNA"/>
</dbReference>
<dbReference type="AlphaFoldDB" id="A0A3E2HJ11"/>
<feature type="region of interest" description="Disordered" evidence="1">
    <location>
        <begin position="329"/>
        <end position="357"/>
    </location>
</feature>
<evidence type="ECO:0000259" key="2">
    <source>
        <dbReference type="Pfam" id="PF22980"/>
    </source>
</evidence>